<dbReference type="AlphaFoldDB" id="A0A7I4YVG3"/>
<organism evidence="10 11">
    <name type="scientific">Haemonchus contortus</name>
    <name type="common">Barber pole worm</name>
    <dbReference type="NCBI Taxonomy" id="6289"/>
    <lineage>
        <taxon>Eukaryota</taxon>
        <taxon>Metazoa</taxon>
        <taxon>Ecdysozoa</taxon>
        <taxon>Nematoda</taxon>
        <taxon>Chromadorea</taxon>
        <taxon>Rhabditida</taxon>
        <taxon>Rhabditina</taxon>
        <taxon>Rhabditomorpha</taxon>
        <taxon>Strongyloidea</taxon>
        <taxon>Trichostrongylidae</taxon>
        <taxon>Haemonchus</taxon>
    </lineage>
</organism>
<dbReference type="InterPro" id="IPR045257">
    <property type="entry name" value="E2/Pdx1"/>
</dbReference>
<dbReference type="Gene3D" id="4.10.320.10">
    <property type="entry name" value="E3-binding domain"/>
    <property type="match status" value="1"/>
</dbReference>
<feature type="compositionally biased region" description="Low complexity" evidence="7">
    <location>
        <begin position="296"/>
        <end position="318"/>
    </location>
</feature>
<dbReference type="GO" id="GO:0004742">
    <property type="term" value="F:dihydrolipoyllysine-residue acetyltransferase activity"/>
    <property type="evidence" value="ECO:0007669"/>
    <property type="project" value="UniProtKB-UniRule"/>
</dbReference>
<feature type="region of interest" description="Disordered" evidence="7">
    <location>
        <begin position="419"/>
        <end position="455"/>
    </location>
</feature>
<dbReference type="OrthoDB" id="537444at2759"/>
<dbReference type="CDD" id="cd06849">
    <property type="entry name" value="lipoyl_domain"/>
    <property type="match status" value="3"/>
</dbReference>
<evidence type="ECO:0000259" key="9">
    <source>
        <dbReference type="PROSITE" id="PS51826"/>
    </source>
</evidence>
<evidence type="ECO:0000256" key="5">
    <source>
        <dbReference type="ARBA" id="ARBA00023315"/>
    </source>
</evidence>
<comment type="cofactor">
    <cofactor evidence="6">
        <name>(R)-lipoate</name>
        <dbReference type="ChEBI" id="CHEBI:83088"/>
    </cofactor>
    <text evidence="6">Binds 3 lipoyl cofactors covalently.</text>
</comment>
<comment type="function">
    <text evidence="6">The pyruvate dehydrogenase complex catalyzes the overall conversion of pyruvate to acetyl-CoA and CO(2).</text>
</comment>
<dbReference type="EC" id="2.3.1.12" evidence="6"/>
<keyword evidence="3 6" id="KW-0450">Lipoyl</keyword>
<dbReference type="InterPro" id="IPR023213">
    <property type="entry name" value="CAT-like_dom_sf"/>
</dbReference>
<dbReference type="InterPro" id="IPR006257">
    <property type="entry name" value="LAT1"/>
</dbReference>
<dbReference type="Proteomes" id="UP000025227">
    <property type="component" value="Unplaced"/>
</dbReference>
<evidence type="ECO:0000313" key="11">
    <source>
        <dbReference type="WBParaSite" id="HCON_00146100-00001"/>
    </source>
</evidence>
<evidence type="ECO:0000256" key="4">
    <source>
        <dbReference type="ARBA" id="ARBA00022946"/>
    </source>
</evidence>
<feature type="domain" description="Lipoyl-binding" evidence="8">
    <location>
        <begin position="200"/>
        <end position="276"/>
    </location>
</feature>
<dbReference type="PANTHER" id="PTHR23151:SF89">
    <property type="entry name" value="DIHYDROLIPOYLLYSINE-RESIDUE ACETYLTRANSFERASE COMPONENT OF PYRUVATE DEHYDROGENASE COMPLEX, MITOCHONDRIAL"/>
    <property type="match status" value="1"/>
</dbReference>
<name>A0A7I4YVG3_HAECO</name>
<dbReference type="Pfam" id="PF00364">
    <property type="entry name" value="Biotin_lipoyl"/>
    <property type="match status" value="3"/>
</dbReference>
<keyword evidence="2 6" id="KW-0808">Transferase</keyword>
<dbReference type="PROSITE" id="PS00189">
    <property type="entry name" value="LIPOYL"/>
    <property type="match status" value="3"/>
</dbReference>
<dbReference type="PROSITE" id="PS51826">
    <property type="entry name" value="PSBD"/>
    <property type="match status" value="1"/>
</dbReference>
<evidence type="ECO:0000256" key="2">
    <source>
        <dbReference type="ARBA" id="ARBA00022679"/>
    </source>
</evidence>
<dbReference type="NCBIfam" id="TIGR01349">
    <property type="entry name" value="PDHac_trf_mito"/>
    <property type="match status" value="1"/>
</dbReference>
<dbReference type="InterPro" id="IPR003016">
    <property type="entry name" value="2-oxoA_DH_lipoyl-BS"/>
</dbReference>
<keyword evidence="10" id="KW-1185">Reference proteome</keyword>
<dbReference type="SUPFAM" id="SSF47005">
    <property type="entry name" value="Peripheral subunit-binding domain of 2-oxo acid dehydrogenase complex"/>
    <property type="match status" value="1"/>
</dbReference>
<comment type="catalytic activity">
    <reaction evidence="6">
        <text>N(6)-[(R)-dihydrolipoyl]-L-lysyl-[protein] + acetyl-CoA = N(6)-[(R)-S(8)-acetyldihydrolipoyl]-L-lysyl-[protein] + CoA</text>
        <dbReference type="Rhea" id="RHEA:17017"/>
        <dbReference type="Rhea" id="RHEA-COMP:10475"/>
        <dbReference type="Rhea" id="RHEA-COMP:10478"/>
        <dbReference type="ChEBI" id="CHEBI:57287"/>
        <dbReference type="ChEBI" id="CHEBI:57288"/>
        <dbReference type="ChEBI" id="CHEBI:83100"/>
        <dbReference type="ChEBI" id="CHEBI:83111"/>
        <dbReference type="EC" id="2.3.1.12"/>
    </reaction>
</comment>
<evidence type="ECO:0000259" key="8">
    <source>
        <dbReference type="PROSITE" id="PS50968"/>
    </source>
</evidence>
<dbReference type="InterPro" id="IPR036625">
    <property type="entry name" value="E3-bd_dom_sf"/>
</dbReference>
<reference evidence="11" key="1">
    <citation type="submission" date="2020-12" db="UniProtKB">
        <authorList>
            <consortium name="WormBaseParasite"/>
        </authorList>
    </citation>
    <scope>IDENTIFICATION</scope>
    <source>
        <strain evidence="11">MHco3</strain>
    </source>
</reference>
<proteinExistence type="inferred from homology"/>
<feature type="region of interest" description="Disordered" evidence="7">
    <location>
        <begin position="296"/>
        <end position="319"/>
    </location>
</feature>
<keyword evidence="4" id="KW-0809">Transit peptide</keyword>
<evidence type="ECO:0000256" key="3">
    <source>
        <dbReference type="ARBA" id="ARBA00022823"/>
    </source>
</evidence>
<dbReference type="GO" id="GO:0006086">
    <property type="term" value="P:pyruvate decarboxylation to acetyl-CoA"/>
    <property type="evidence" value="ECO:0007669"/>
    <property type="project" value="InterPro"/>
</dbReference>
<dbReference type="OMA" id="ETNSFWM"/>
<dbReference type="Pfam" id="PF02817">
    <property type="entry name" value="E3_binding"/>
    <property type="match status" value="1"/>
</dbReference>
<dbReference type="FunFam" id="2.40.50.100:FF:000010">
    <property type="entry name" value="Acetyltransferase component of pyruvate dehydrogenase complex"/>
    <property type="match status" value="3"/>
</dbReference>
<dbReference type="PROSITE" id="PS50968">
    <property type="entry name" value="BIOTINYL_LIPOYL"/>
    <property type="match status" value="3"/>
</dbReference>
<dbReference type="GO" id="GO:0045254">
    <property type="term" value="C:pyruvate dehydrogenase complex"/>
    <property type="evidence" value="ECO:0007669"/>
    <property type="project" value="UniProtKB-UniRule"/>
</dbReference>
<dbReference type="WBParaSite" id="HCON_00146100-00001">
    <property type="protein sequence ID" value="HCON_00146100-00001"/>
    <property type="gene ID" value="HCON_00146100"/>
</dbReference>
<evidence type="ECO:0000256" key="7">
    <source>
        <dbReference type="SAM" id="MobiDB-lite"/>
    </source>
</evidence>
<dbReference type="InterPro" id="IPR000089">
    <property type="entry name" value="Biotin_lipoyl"/>
</dbReference>
<comment type="subcellular location">
    <subcellularLocation>
        <location evidence="6">Mitochondrion</location>
    </subcellularLocation>
</comment>
<dbReference type="FunFam" id="3.30.559.10:FF:000003">
    <property type="entry name" value="Acetyltransferase component of pyruvate dehydrogenase complex"/>
    <property type="match status" value="1"/>
</dbReference>
<evidence type="ECO:0000313" key="10">
    <source>
        <dbReference type="Proteomes" id="UP000025227"/>
    </source>
</evidence>
<dbReference type="Gene3D" id="2.40.50.100">
    <property type="match status" value="3"/>
</dbReference>
<feature type="compositionally biased region" description="Low complexity" evidence="7">
    <location>
        <begin position="171"/>
        <end position="181"/>
    </location>
</feature>
<dbReference type="GO" id="GO:0005739">
    <property type="term" value="C:mitochondrion"/>
    <property type="evidence" value="ECO:0007669"/>
    <property type="project" value="UniProtKB-SubCell"/>
</dbReference>
<dbReference type="SUPFAM" id="SSF51230">
    <property type="entry name" value="Single hybrid motif"/>
    <property type="match status" value="3"/>
</dbReference>
<feature type="domain" description="Lipoyl-binding" evidence="8">
    <location>
        <begin position="323"/>
        <end position="399"/>
    </location>
</feature>
<comment type="similarity">
    <text evidence="1 6">Belongs to the 2-oxoacid dehydrogenase family.</text>
</comment>
<feature type="domain" description="Peripheral subunit-binding (PSBD)" evidence="9">
    <location>
        <begin position="463"/>
        <end position="500"/>
    </location>
</feature>
<keyword evidence="5 6" id="KW-0012">Acyltransferase</keyword>
<evidence type="ECO:0000256" key="6">
    <source>
        <dbReference type="RuleBase" id="RU361137"/>
    </source>
</evidence>
<feature type="region of interest" description="Disordered" evidence="7">
    <location>
        <begin position="168"/>
        <end position="197"/>
    </location>
</feature>
<dbReference type="InterPro" id="IPR004167">
    <property type="entry name" value="PSBD"/>
</dbReference>
<dbReference type="InterPro" id="IPR011053">
    <property type="entry name" value="Single_hybrid_motif"/>
</dbReference>
<sequence length="751" mass="78989">MTTIPARGFRLRTLGGLRYGALAAVSSTNLGVIPLSRPASTSQLTTPLYSSWKYDLHPAITLTKTRQFSSGNLPPHKKISLPALSPTMETGNIVSWQKKEGEQLSEGDLLCEIETDKATMGFETPEEGYLAKICIPEGTKGVPIGKLLCIIVDNEDAVAAFKDFKDGEGGAPTATSEAPTAAPSPPTSAPAAPKGDLPPCSRIALPALSPTMETGNIVSWQKKEGEQLAEGDVLCEIETDKATMSFETPEEGYLAKIVIPEGTKGVAIGKLLCIIVDSEDKVAAFKDFKDDGASAPAAAAPSGAAATPAQSAATTTPQDLPPCNRVALPALSPTMERGRIVSWQKKEGDQIAEGDVLCEIETDKATMGFEAPEDGYLAKIVIPENTKNVPIGKLLCIIVDSKDKVAAFKNFKDDGATVVPEAPAPSAPSSPPPPAAPAPATPPPSPVAAPPQPAAVHATGHVNATPFARKMAAERGVDISGVAGSGPGGRIIAADIKQAPAGVAAGVARPVIPITSEGGYTDIPLTAMRRTIAKRLSESKSTIPHYYLTAEINIDNLLKVREKLNKLLAQGTDGSTKISINDFIVKASALSCLRVPETNSFWMESFIRQNNTVDVSVAVSTPSGLITPIVFNAHAKGLATISAEITELAARARDGKLQPSEYQGGTFTVSNLGMFGSVTDFTAIINPPQSCILAVGGAETKIVPCEEEEYRSIKVMKVTLSCDHRVVDGAVGAVWLRHFKEFLEKPHTMLL</sequence>
<feature type="compositionally biased region" description="Pro residues" evidence="7">
    <location>
        <begin position="422"/>
        <end position="453"/>
    </location>
</feature>
<dbReference type="Pfam" id="PF00198">
    <property type="entry name" value="2-oxoacid_dh"/>
    <property type="match status" value="1"/>
</dbReference>
<dbReference type="Gene3D" id="3.30.559.10">
    <property type="entry name" value="Chloramphenicol acetyltransferase-like domain"/>
    <property type="match status" value="1"/>
</dbReference>
<evidence type="ECO:0000256" key="1">
    <source>
        <dbReference type="ARBA" id="ARBA00007317"/>
    </source>
</evidence>
<dbReference type="PANTHER" id="PTHR23151">
    <property type="entry name" value="DIHYDROLIPOAMIDE ACETYL/SUCCINYL-TRANSFERASE-RELATED"/>
    <property type="match status" value="1"/>
</dbReference>
<dbReference type="SUPFAM" id="SSF52777">
    <property type="entry name" value="CoA-dependent acyltransferases"/>
    <property type="match status" value="1"/>
</dbReference>
<protein>
    <recommendedName>
        <fullName evidence="6">Acetyltransferase component of pyruvate dehydrogenase complex</fullName>
        <ecNumber evidence="6">2.3.1.12</ecNumber>
    </recommendedName>
</protein>
<accession>A0A7I4YVG3</accession>
<feature type="domain" description="Lipoyl-binding" evidence="8">
    <location>
        <begin position="76"/>
        <end position="152"/>
    </location>
</feature>
<dbReference type="InterPro" id="IPR001078">
    <property type="entry name" value="2-oxoacid_DH_actylTfrase"/>
</dbReference>